<evidence type="ECO:0000313" key="2">
    <source>
        <dbReference type="Proteomes" id="UP000054481"/>
    </source>
</evidence>
<accession>A0A0F8A4U0</accession>
<dbReference type="InterPro" id="IPR029063">
    <property type="entry name" value="SAM-dependent_MTases_sf"/>
</dbReference>
<organism evidence="1 2">
    <name type="scientific">Hirsutella minnesotensis 3608</name>
    <dbReference type="NCBI Taxonomy" id="1043627"/>
    <lineage>
        <taxon>Eukaryota</taxon>
        <taxon>Fungi</taxon>
        <taxon>Dikarya</taxon>
        <taxon>Ascomycota</taxon>
        <taxon>Pezizomycotina</taxon>
        <taxon>Sordariomycetes</taxon>
        <taxon>Hypocreomycetidae</taxon>
        <taxon>Hypocreales</taxon>
        <taxon>Ophiocordycipitaceae</taxon>
        <taxon>Hirsutella</taxon>
    </lineage>
</organism>
<dbReference type="Gene3D" id="3.40.50.150">
    <property type="entry name" value="Vaccinia Virus protein VP39"/>
    <property type="match status" value="1"/>
</dbReference>
<dbReference type="OrthoDB" id="269872at2759"/>
<dbReference type="SUPFAM" id="SSF53335">
    <property type="entry name" value="S-adenosyl-L-methionine-dependent methyltransferases"/>
    <property type="match status" value="1"/>
</dbReference>
<dbReference type="InterPro" id="IPR050320">
    <property type="entry name" value="N5-glutamine_MTase"/>
</dbReference>
<reference evidence="1 2" key="1">
    <citation type="journal article" date="2014" name="Genome Biol. Evol.">
        <title>Comparative genomics and transcriptomics analyses reveal divergent lifestyle features of nematode endoparasitic fungus Hirsutella minnesotensis.</title>
        <authorList>
            <person name="Lai Y."/>
            <person name="Liu K."/>
            <person name="Zhang X."/>
            <person name="Zhang X."/>
            <person name="Li K."/>
            <person name="Wang N."/>
            <person name="Shu C."/>
            <person name="Wu Y."/>
            <person name="Wang C."/>
            <person name="Bushley K.E."/>
            <person name="Xiang M."/>
            <person name="Liu X."/>
        </authorList>
    </citation>
    <scope>NUCLEOTIDE SEQUENCE [LARGE SCALE GENOMIC DNA]</scope>
    <source>
        <strain evidence="1 2">3608</strain>
    </source>
</reference>
<dbReference type="PANTHER" id="PTHR18895:SF74">
    <property type="entry name" value="MTRF1L RELEASE FACTOR GLUTAMINE METHYLTRANSFERASE"/>
    <property type="match status" value="1"/>
</dbReference>
<dbReference type="PROSITE" id="PS00092">
    <property type="entry name" value="N6_MTASE"/>
    <property type="match status" value="1"/>
</dbReference>
<dbReference type="GO" id="GO:0008168">
    <property type="term" value="F:methyltransferase activity"/>
    <property type="evidence" value="ECO:0007669"/>
    <property type="project" value="InterPro"/>
</dbReference>
<dbReference type="Proteomes" id="UP000054481">
    <property type="component" value="Unassembled WGS sequence"/>
</dbReference>
<dbReference type="PANTHER" id="PTHR18895">
    <property type="entry name" value="HEMK METHYLTRANSFERASE"/>
    <property type="match status" value="1"/>
</dbReference>
<keyword evidence="2" id="KW-1185">Reference proteome</keyword>
<gene>
    <name evidence="1" type="ORF">HIM_06395</name>
</gene>
<dbReference type="EMBL" id="KQ030528">
    <property type="protein sequence ID" value="KJZ74164.1"/>
    <property type="molecule type" value="Genomic_DNA"/>
</dbReference>
<dbReference type="GO" id="GO:0003676">
    <property type="term" value="F:nucleic acid binding"/>
    <property type="evidence" value="ECO:0007669"/>
    <property type="project" value="InterPro"/>
</dbReference>
<protein>
    <recommendedName>
        <fullName evidence="3">Methyltransferase small domain-containing protein</fullName>
    </recommendedName>
</protein>
<dbReference type="InterPro" id="IPR002052">
    <property type="entry name" value="DNA_methylase_N6_adenine_CS"/>
</dbReference>
<sequence>MLRKSPSAIKVLGVDVSCDAVALARENIERNKKRGLIIPEDDRHQELNITRADIFSDRDMDKLAACHWDILVSNPPYISPSTWNYGHGQMGYSVRKYEPRLALVPGNHLPIPDGWEREDVFYSRLLDLASRLQPRLVLMEVGDEAQARRILCHFPQHPFASGATVEVWRDHPDLDPSEAEVAWLAITTATGDTWKAPVKGRGSVRSICIWKTAGSGEAVS</sequence>
<name>A0A0F8A4U0_9HYPO</name>
<evidence type="ECO:0000313" key="1">
    <source>
        <dbReference type="EMBL" id="KJZ74164.1"/>
    </source>
</evidence>
<evidence type="ECO:0008006" key="3">
    <source>
        <dbReference type="Google" id="ProtNLM"/>
    </source>
</evidence>
<dbReference type="GO" id="GO:0005739">
    <property type="term" value="C:mitochondrion"/>
    <property type="evidence" value="ECO:0007669"/>
    <property type="project" value="TreeGrafter"/>
</dbReference>
<proteinExistence type="predicted"/>
<dbReference type="GO" id="GO:0032259">
    <property type="term" value="P:methylation"/>
    <property type="evidence" value="ECO:0007669"/>
    <property type="project" value="InterPro"/>
</dbReference>
<dbReference type="AlphaFoldDB" id="A0A0F8A4U0"/>